<reference evidence="3" key="1">
    <citation type="submission" date="2015-11" db="EMBL/GenBank/DDBJ databases">
        <authorList>
            <person name="Varghese N."/>
        </authorList>
    </citation>
    <scope>NUCLEOTIDE SEQUENCE [LARGE SCALE GENOMIC DNA]</scope>
</reference>
<dbReference type="AlphaFoldDB" id="A0A0S4MPU6"/>
<protein>
    <submittedName>
        <fullName evidence="2">Uncharacterized protein</fullName>
    </submittedName>
</protein>
<organism evidence="2 3">
    <name type="scientific">Candidatus Thermokryptus mobilis</name>
    <dbReference type="NCBI Taxonomy" id="1643428"/>
    <lineage>
        <taxon>Bacteria</taxon>
        <taxon>Pseudomonadati</taxon>
        <taxon>Candidatus Kryptoniota</taxon>
        <taxon>Candidatus Thermokryptus</taxon>
    </lineage>
</organism>
<evidence type="ECO:0000256" key="1">
    <source>
        <dbReference type="SAM" id="Coils"/>
    </source>
</evidence>
<keyword evidence="1" id="KW-0175">Coiled coil</keyword>
<evidence type="ECO:0000313" key="3">
    <source>
        <dbReference type="Proteomes" id="UP000320623"/>
    </source>
</evidence>
<gene>
    <name evidence="2" type="ORF">JGI1_00087</name>
</gene>
<accession>A0A0S4MPU6</accession>
<evidence type="ECO:0000313" key="2">
    <source>
        <dbReference type="EMBL" id="CUU00809.1"/>
    </source>
</evidence>
<dbReference type="Gene3D" id="1.20.58.130">
    <property type="match status" value="1"/>
</dbReference>
<name>A0A0S4MPU6_9BACT</name>
<keyword evidence="3" id="KW-1185">Reference proteome</keyword>
<proteinExistence type="predicted"/>
<feature type="coiled-coil region" evidence="1">
    <location>
        <begin position="11"/>
        <end position="84"/>
    </location>
</feature>
<feature type="non-terminal residue" evidence="2">
    <location>
        <position position="1"/>
    </location>
</feature>
<sequence length="84" mass="10062">KRLDEKTELFHSEIRAELESLKNEIKAEIKRVDDKLEIYRSEAHAFQNEFRAEIKRLDEKIEIAIQIRERLAVLEQKVEALTKQ</sequence>
<dbReference type="EMBL" id="FAOO01000001">
    <property type="protein sequence ID" value="CUU00809.1"/>
    <property type="molecule type" value="Genomic_DNA"/>
</dbReference>
<dbReference type="Proteomes" id="UP000320623">
    <property type="component" value="Unassembled WGS sequence"/>
</dbReference>